<sequence length="174" mass="18518">MRHHTTLRPAAALAAGVLVAALAPGLALASAQAGRAQHVYVPEEFDGTEHWSAQENACGPWATTFHEIRHGGFDVVRAPGGQVPGEIHINGVVDGWIQLTPDDPTRPTYTGTYREKADGVVTDLDDDSVRVMQFRLRVPMTGTDGSSLLITLSGKTTVNANGTVTVDRSQESCS</sequence>
<keyword evidence="3" id="KW-1185">Reference proteome</keyword>
<organism evidence="2 3">
    <name type="scientific">Nocardioides ginsengisegetis</name>
    <dbReference type="NCBI Taxonomy" id="661491"/>
    <lineage>
        <taxon>Bacteria</taxon>
        <taxon>Bacillati</taxon>
        <taxon>Actinomycetota</taxon>
        <taxon>Actinomycetes</taxon>
        <taxon>Propionibacteriales</taxon>
        <taxon>Nocardioidaceae</taxon>
        <taxon>Nocardioides</taxon>
    </lineage>
</organism>
<evidence type="ECO:0000313" key="3">
    <source>
        <dbReference type="Proteomes" id="UP000580910"/>
    </source>
</evidence>
<protein>
    <recommendedName>
        <fullName evidence="4">Secreted protein</fullName>
    </recommendedName>
</protein>
<dbReference type="Proteomes" id="UP000580910">
    <property type="component" value="Unassembled WGS sequence"/>
</dbReference>
<gene>
    <name evidence="2" type="ORF">FB382_002359</name>
</gene>
<name>A0A7W3J0I9_9ACTN</name>
<reference evidence="2 3" key="1">
    <citation type="submission" date="2020-07" db="EMBL/GenBank/DDBJ databases">
        <title>Sequencing the genomes of 1000 actinobacteria strains.</title>
        <authorList>
            <person name="Klenk H.-P."/>
        </authorList>
    </citation>
    <scope>NUCLEOTIDE SEQUENCE [LARGE SCALE GENOMIC DNA]</scope>
    <source>
        <strain evidence="2 3">DSM 21349</strain>
    </source>
</reference>
<dbReference type="EMBL" id="JACGXA010000001">
    <property type="protein sequence ID" value="MBA8804068.1"/>
    <property type="molecule type" value="Genomic_DNA"/>
</dbReference>
<dbReference type="AlphaFoldDB" id="A0A7W3J0I9"/>
<feature type="chain" id="PRO_5031177647" description="Secreted protein" evidence="1">
    <location>
        <begin position="30"/>
        <end position="174"/>
    </location>
</feature>
<evidence type="ECO:0000313" key="2">
    <source>
        <dbReference type="EMBL" id="MBA8804068.1"/>
    </source>
</evidence>
<comment type="caution">
    <text evidence="2">The sequence shown here is derived from an EMBL/GenBank/DDBJ whole genome shotgun (WGS) entry which is preliminary data.</text>
</comment>
<evidence type="ECO:0008006" key="4">
    <source>
        <dbReference type="Google" id="ProtNLM"/>
    </source>
</evidence>
<feature type="signal peptide" evidence="1">
    <location>
        <begin position="1"/>
        <end position="29"/>
    </location>
</feature>
<accession>A0A7W3J0I9</accession>
<keyword evidence="1" id="KW-0732">Signal</keyword>
<dbReference type="RefSeq" id="WP_182539364.1">
    <property type="nucleotide sequence ID" value="NZ_JACGXA010000001.1"/>
</dbReference>
<evidence type="ECO:0000256" key="1">
    <source>
        <dbReference type="SAM" id="SignalP"/>
    </source>
</evidence>
<proteinExistence type="predicted"/>